<evidence type="ECO:0000313" key="3">
    <source>
        <dbReference type="Proteomes" id="UP001187315"/>
    </source>
</evidence>
<dbReference type="EMBL" id="JAVHJS010000010">
    <property type="protein sequence ID" value="KAK2845935.1"/>
    <property type="molecule type" value="Genomic_DNA"/>
</dbReference>
<dbReference type="PANTHER" id="PTHR35668:SF1">
    <property type="entry name" value="PROTEIN SHORTAGE IN CHIASMATA 1 ORTHOLOG"/>
    <property type="match status" value="1"/>
</dbReference>
<dbReference type="Pfam" id="PF17825">
    <property type="entry name" value="DUF5587"/>
    <property type="match status" value="1"/>
</dbReference>
<feature type="compositionally biased region" description="Polar residues" evidence="1">
    <location>
        <begin position="725"/>
        <end position="734"/>
    </location>
</feature>
<dbReference type="GO" id="GO:0000712">
    <property type="term" value="P:resolution of meiotic recombination intermediates"/>
    <property type="evidence" value="ECO:0007669"/>
    <property type="project" value="InterPro"/>
</dbReference>
<sequence length="1643" mass="183646">MFLVVKYRAIDYNYEVSVRHKMMRSSLMLPLPVQLDNNTNTHSGRLQDSYRRLWCGRFGTLYDLEYTGSVVDYLKAELRPVECLERFTVCTGELVADMVPSSNPASQTSVGSQEALCLLNGGERTAGQDEWTETFTEVDVHSIYFSEQDLFLPEDVLINENWLKSHLPSLTTLMKRLKPYPVSDLPDLHQTGSMLIEEFSPYSAVPYDAAASCSTPQWDIEEFRKEMILDAEDLKLPDFIETDVPQSPELLPCHLSKLQDTLNLSPEPDKEHRSVLDTLRRGMETSSEWETFSTPVIDLTVSSAERTLSPFPFGSYVELEMDLILSPPSPPPPPDSKVRAELCLSTIRISAETLSPINRVRLLSDNEREVLEKDMWVAEKHPQCVSRLLLAEPGRPEPPVRCHSISELLSSLQTEPECDDTDRSSSILLLPLKTPDPVLQQALTVETHTAVNTPNTQPEVDMTEQFTPLTLSHIDDLLGDSENVVHSASAIVESRATETEVPSVVCRSKTATFILQEYDSQKLSTDKDCALSKSSPVVHPLTRKSSDPSDNTVKHSSLLKSGSKSAPYNYSVKTAHANKNDPSVSKKQENSQRSGSVSDSVSGTDTNTSLLKSSSHTATHKLLTKDNQKELIRTDNNPSSTNYVHTFSENAIFQKQNFILQYAYTTAQNYSTENTKTNTIVSKSNLNKISSETTTIDRDLNLCRSPREYSTSAQIEQRLEIHNNTNHHNLSTDKPLNRAGSLPTPGDAHEYSNKATDSEQLLSPNLCHKYLFSENMAEKEHSGLQQAKMAYSYSATHTQPGPSNPTSPPSNISENPAKSFVLLNSLSTPLSHRGTMSHTSNASDKRFTVPQNSGMTPTPSGPSAQRSSNGEKEMSSVWGPQECLDPVTSFMMLRGVLKFTVEQKPEATPLCSTGTELSQKSTLKFTDGSNRTVLEQVPEMKMNTESSPLVLKRPFCTTVHVPPTDTERAAYRELHSLAHPVLCRIIESGALRNTDFSSLTPEHTRVCLKQQEKLLSTGQGRECVYKDVDLLHTLVTLKDLLLRCDLNTATGHLEKAHATCTIAGLRELLRKFQVLQYLSRKWVQPQLRVQHLQEQICTWLQRTSFQKILIVVAVENVREELVMALSQIPGNSVAALTPEQDSSVDIKTVTDRCAVVCVQQLQCGFPWWKFSAVFEFQCLGDSAVRSLCIKNKIHYTCFTTAAPCTDTSAVFCSPLERVPFVLFITEGLLKHCDLLQLLESTYNMTLLERIHTPSLQQLGPKNLYDIITVDENTAILLQEMGELEQERAAERVVLRLSALSLQFSHCWVILCCSRHYSTIVCGEVFSNLSLIYSALVLFGQKTDRLDVKVLLAYDTAETARCVQQVCFHTLLNSQRDVCSWLDREWFSVLPTEEEQRLLYFPCVNCVVAQLLLSRGLSLQCLLEASHTQLKEMFPEITPSVFKFFSDITAEHSLNAASRQCEGEVTHIHHSGLDKDEPLSPSNTDPFLIHSSIGSHSPGFDQEPDTGGSGWVGPESQCLCQNLSDEQQHFKSYAVPGDFCGGEANEEWSLEASPLISSLSFPHSHTISCSPVTYNSPPSPSHPLTPHLSHQQWGGIDYMPERYRERKRPVGGAVHTVFPQSKRGRLLFERVPGRSDGQTRLRFF</sequence>
<evidence type="ECO:0000313" key="2">
    <source>
        <dbReference type="EMBL" id="KAK2845935.1"/>
    </source>
</evidence>
<keyword evidence="3" id="KW-1185">Reference proteome</keyword>
<dbReference type="GO" id="GO:0003697">
    <property type="term" value="F:single-stranded DNA binding"/>
    <property type="evidence" value="ECO:0007669"/>
    <property type="project" value="TreeGrafter"/>
</dbReference>
<protein>
    <recommendedName>
        <fullName evidence="4">Protein shortage in chiasmata 1 ortholog</fullName>
    </recommendedName>
</protein>
<dbReference type="PANTHER" id="PTHR35668">
    <property type="entry name" value="PROTEIN SHORTAGE IN CHIASMATA 1 ORTHOLOG"/>
    <property type="match status" value="1"/>
</dbReference>
<dbReference type="Proteomes" id="UP001187315">
    <property type="component" value="Unassembled WGS sequence"/>
</dbReference>
<accession>A0AA88MWB1</accession>
<feature type="compositionally biased region" description="Polar residues" evidence="1">
    <location>
        <begin position="607"/>
        <end position="617"/>
    </location>
</feature>
<evidence type="ECO:0000256" key="1">
    <source>
        <dbReference type="SAM" id="MobiDB-lite"/>
    </source>
</evidence>
<name>A0AA88MWB1_TACVA</name>
<dbReference type="GO" id="GO:0016887">
    <property type="term" value="F:ATP hydrolysis activity"/>
    <property type="evidence" value="ECO:0007669"/>
    <property type="project" value="InterPro"/>
</dbReference>
<evidence type="ECO:0008006" key="4">
    <source>
        <dbReference type="Google" id="ProtNLM"/>
    </source>
</evidence>
<feature type="region of interest" description="Disordered" evidence="1">
    <location>
        <begin position="829"/>
        <end position="877"/>
    </location>
</feature>
<dbReference type="GO" id="GO:0000794">
    <property type="term" value="C:condensed nuclear chromosome"/>
    <property type="evidence" value="ECO:0007669"/>
    <property type="project" value="InterPro"/>
</dbReference>
<feature type="region of interest" description="Disordered" evidence="1">
    <location>
        <begin position="725"/>
        <end position="757"/>
    </location>
</feature>
<feature type="region of interest" description="Disordered" evidence="1">
    <location>
        <begin position="525"/>
        <end position="639"/>
    </location>
</feature>
<proteinExistence type="predicted"/>
<feature type="region of interest" description="Disordered" evidence="1">
    <location>
        <begin position="794"/>
        <end position="816"/>
    </location>
</feature>
<feature type="compositionally biased region" description="Polar residues" evidence="1">
    <location>
        <begin position="829"/>
        <end position="842"/>
    </location>
</feature>
<gene>
    <name evidence="2" type="ORF">Q7C36_010789</name>
</gene>
<feature type="compositionally biased region" description="Low complexity" evidence="1">
    <location>
        <begin position="556"/>
        <end position="565"/>
    </location>
</feature>
<feature type="compositionally biased region" description="Polar residues" evidence="1">
    <location>
        <begin position="849"/>
        <end position="868"/>
    </location>
</feature>
<feature type="compositionally biased region" description="Basic and acidic residues" evidence="1">
    <location>
        <begin position="623"/>
        <end position="633"/>
    </location>
</feature>
<organism evidence="2 3">
    <name type="scientific">Tachysurus vachellii</name>
    <name type="common">Darkbarbel catfish</name>
    <name type="synonym">Pelteobagrus vachellii</name>
    <dbReference type="NCBI Taxonomy" id="175792"/>
    <lineage>
        <taxon>Eukaryota</taxon>
        <taxon>Metazoa</taxon>
        <taxon>Chordata</taxon>
        <taxon>Craniata</taxon>
        <taxon>Vertebrata</taxon>
        <taxon>Euteleostomi</taxon>
        <taxon>Actinopterygii</taxon>
        <taxon>Neopterygii</taxon>
        <taxon>Teleostei</taxon>
        <taxon>Ostariophysi</taxon>
        <taxon>Siluriformes</taxon>
        <taxon>Bagridae</taxon>
        <taxon>Tachysurus</taxon>
    </lineage>
</organism>
<dbReference type="InterPro" id="IPR039991">
    <property type="entry name" value="SHOC1"/>
</dbReference>
<reference evidence="2" key="1">
    <citation type="submission" date="2023-08" db="EMBL/GenBank/DDBJ databases">
        <title>Pelteobagrus vachellii genome.</title>
        <authorList>
            <person name="Liu H."/>
        </authorList>
    </citation>
    <scope>NUCLEOTIDE SEQUENCE</scope>
    <source>
        <strain evidence="2">PRFRI_2022a</strain>
        <tissue evidence="2">Muscle</tissue>
    </source>
</reference>
<feature type="region of interest" description="Disordered" evidence="1">
    <location>
        <begin position="1571"/>
        <end position="1590"/>
    </location>
</feature>
<feature type="compositionally biased region" description="Low complexity" evidence="1">
    <location>
        <begin position="594"/>
        <end position="606"/>
    </location>
</feature>
<comment type="caution">
    <text evidence="2">The sequence shown here is derived from an EMBL/GenBank/DDBJ whole genome shotgun (WGS) entry which is preliminary data.</text>
</comment>